<accession>A0AAV4P0K6</accession>
<keyword evidence="2" id="KW-1185">Reference proteome</keyword>
<gene>
    <name evidence="1" type="ORF">CDAR_389521</name>
</gene>
<protein>
    <submittedName>
        <fullName evidence="1">Uncharacterized protein</fullName>
    </submittedName>
</protein>
<evidence type="ECO:0000313" key="1">
    <source>
        <dbReference type="EMBL" id="GIX90757.1"/>
    </source>
</evidence>
<sequence length="137" mass="15426">MLAAVRSSRLCELSCTPVCEKMDITPRKRPRIVILSQNTAMTMRNIAAAVEVGKYSVSRVINQQNKFGTVSPKRKNKCGRKLVEKSACGGGICYSKSLLNCCWELPYDSTLLSLHLRSVFLCLVRIISWELPIEQLY</sequence>
<comment type="caution">
    <text evidence="1">The sequence shown here is derived from an EMBL/GenBank/DDBJ whole genome shotgun (WGS) entry which is preliminary data.</text>
</comment>
<proteinExistence type="predicted"/>
<reference evidence="1 2" key="1">
    <citation type="submission" date="2021-06" db="EMBL/GenBank/DDBJ databases">
        <title>Caerostris darwini draft genome.</title>
        <authorList>
            <person name="Kono N."/>
            <person name="Arakawa K."/>
        </authorList>
    </citation>
    <scope>NUCLEOTIDE SEQUENCE [LARGE SCALE GENOMIC DNA]</scope>
</reference>
<dbReference type="Proteomes" id="UP001054837">
    <property type="component" value="Unassembled WGS sequence"/>
</dbReference>
<dbReference type="EMBL" id="BPLQ01002273">
    <property type="protein sequence ID" value="GIX90757.1"/>
    <property type="molecule type" value="Genomic_DNA"/>
</dbReference>
<name>A0AAV4P0K6_9ARAC</name>
<evidence type="ECO:0000313" key="2">
    <source>
        <dbReference type="Proteomes" id="UP001054837"/>
    </source>
</evidence>
<dbReference type="AlphaFoldDB" id="A0AAV4P0K6"/>
<organism evidence="1 2">
    <name type="scientific">Caerostris darwini</name>
    <dbReference type="NCBI Taxonomy" id="1538125"/>
    <lineage>
        <taxon>Eukaryota</taxon>
        <taxon>Metazoa</taxon>
        <taxon>Ecdysozoa</taxon>
        <taxon>Arthropoda</taxon>
        <taxon>Chelicerata</taxon>
        <taxon>Arachnida</taxon>
        <taxon>Araneae</taxon>
        <taxon>Araneomorphae</taxon>
        <taxon>Entelegynae</taxon>
        <taxon>Araneoidea</taxon>
        <taxon>Araneidae</taxon>
        <taxon>Caerostris</taxon>
    </lineage>
</organism>